<keyword evidence="8 15" id="KW-0675">Receptor</keyword>
<dbReference type="PROSITE" id="PS52016">
    <property type="entry name" value="TONB_DEPENDENT_REC_3"/>
    <property type="match status" value="1"/>
</dbReference>
<evidence type="ECO:0000256" key="4">
    <source>
        <dbReference type="ARBA" id="ARBA00022692"/>
    </source>
</evidence>
<dbReference type="Pfam" id="PF00593">
    <property type="entry name" value="TonB_dep_Rec_b-barrel"/>
    <property type="match status" value="1"/>
</dbReference>
<evidence type="ECO:0000256" key="2">
    <source>
        <dbReference type="ARBA" id="ARBA00022448"/>
    </source>
</evidence>
<feature type="domain" description="TonB-dependent receptor-like beta-barrel" evidence="13">
    <location>
        <begin position="235"/>
        <end position="662"/>
    </location>
</feature>
<dbReference type="GO" id="GO:0009279">
    <property type="term" value="C:cell outer membrane"/>
    <property type="evidence" value="ECO:0007669"/>
    <property type="project" value="UniProtKB-SubCell"/>
</dbReference>
<evidence type="ECO:0000313" key="15">
    <source>
        <dbReference type="EMBL" id="GHF11385.1"/>
    </source>
</evidence>
<evidence type="ECO:0000256" key="9">
    <source>
        <dbReference type="ARBA" id="ARBA00023237"/>
    </source>
</evidence>
<evidence type="ECO:0000259" key="14">
    <source>
        <dbReference type="Pfam" id="PF07715"/>
    </source>
</evidence>
<keyword evidence="6 11" id="KW-0798">TonB box</keyword>
<protein>
    <submittedName>
        <fullName evidence="15">TonB-dependent receptor</fullName>
    </submittedName>
</protein>
<gene>
    <name evidence="15" type="ORF">GCM10017044_01420</name>
</gene>
<dbReference type="InterPro" id="IPR012910">
    <property type="entry name" value="Plug_dom"/>
</dbReference>
<dbReference type="GO" id="GO:0015344">
    <property type="term" value="F:siderophore uptake transmembrane transporter activity"/>
    <property type="evidence" value="ECO:0007669"/>
    <property type="project" value="TreeGrafter"/>
</dbReference>
<dbReference type="Pfam" id="PF07715">
    <property type="entry name" value="Plug"/>
    <property type="match status" value="1"/>
</dbReference>
<evidence type="ECO:0000256" key="7">
    <source>
        <dbReference type="ARBA" id="ARBA00023136"/>
    </source>
</evidence>
<evidence type="ECO:0000256" key="12">
    <source>
        <dbReference type="RuleBase" id="RU003357"/>
    </source>
</evidence>
<evidence type="ECO:0000256" key="3">
    <source>
        <dbReference type="ARBA" id="ARBA00022452"/>
    </source>
</evidence>
<evidence type="ECO:0000256" key="10">
    <source>
        <dbReference type="PROSITE-ProRule" id="PRU01360"/>
    </source>
</evidence>
<sequence>MTGKSLTGISGVALLSGVVITGVSFGAMSAETAPESLETIEVVGQRLSFVDTGQKKTQLDIQTETPMRVDQMLTTIPGISLFRRADSYSAHPTTQGLTMRGVGANGAGRVLVTLDGVPQNDAFGGWVYWSAIDGDLLETATVRSGGSSGAFGSQALSGVVELESLRPRESGGSAHGRFGSFETVDLAGHYSLVGDAGFVTLGAGYEETDGFYLLSPDQRGSIDVPASSDVGYISARAGTSFGTTDIVTTLRWYQENRINGLAAAPNATETIDTSLRVSGGQDMRYEVLAYYRTQDFENTFAAARDERTSERAVLNQYDVPGRGIGLLARLQFGTSEIGLDGRSLSGEVHEDFRNLGAGFTRNRRAGGDQWTVGLYGETTRQFGRSEVSFSARLDRYKTYNGVREETDIATGDLLREDAILDVADWIPSGRIGFSYSLTESAQQNADTQITGAMYRTWRLPTINEYYRPFRVGNDITEANPFLKPEKLYGIEAGIRHDYSDTSYIYAGLYRAWLEDGVSAVTIGYGPGFYELGGFVPEGGVLRQRANVDRSVTDGAELEAGLSVTNSFSIVGRYQYARAKVTAFDDNPEVVGKRPVQTPRHSASVTALYQGDVVSSTLGLRYQSSQYDDALNERRLDTIVTVDASVRYRIAGGIEAEVSATNLFDSKVVSALSADGLETLAQRQRIMLGLRVGF</sequence>
<dbReference type="Proteomes" id="UP000630923">
    <property type="component" value="Unassembled WGS sequence"/>
</dbReference>
<keyword evidence="4 10" id="KW-0812">Transmembrane</keyword>
<organism evidence="15 16">
    <name type="scientific">Kordiimonas sediminis</name>
    <dbReference type="NCBI Taxonomy" id="1735581"/>
    <lineage>
        <taxon>Bacteria</taxon>
        <taxon>Pseudomonadati</taxon>
        <taxon>Pseudomonadota</taxon>
        <taxon>Alphaproteobacteria</taxon>
        <taxon>Kordiimonadales</taxon>
        <taxon>Kordiimonadaceae</taxon>
        <taxon>Kordiimonas</taxon>
    </lineage>
</organism>
<dbReference type="InterPro" id="IPR037066">
    <property type="entry name" value="Plug_dom_sf"/>
</dbReference>
<reference evidence="15" key="2">
    <citation type="submission" date="2020-09" db="EMBL/GenBank/DDBJ databases">
        <authorList>
            <person name="Sun Q."/>
            <person name="Kim S."/>
        </authorList>
    </citation>
    <scope>NUCLEOTIDE SEQUENCE</scope>
    <source>
        <strain evidence="15">KCTC 42590</strain>
    </source>
</reference>
<keyword evidence="16" id="KW-1185">Reference proteome</keyword>
<dbReference type="AlphaFoldDB" id="A0A919AJT6"/>
<dbReference type="GO" id="GO:0044718">
    <property type="term" value="P:siderophore transmembrane transport"/>
    <property type="evidence" value="ECO:0007669"/>
    <property type="project" value="TreeGrafter"/>
</dbReference>
<feature type="domain" description="TonB-dependent receptor plug" evidence="14">
    <location>
        <begin position="57"/>
        <end position="159"/>
    </location>
</feature>
<comment type="caution">
    <text evidence="15">The sequence shown here is derived from an EMBL/GenBank/DDBJ whole genome shotgun (WGS) entry which is preliminary data.</text>
</comment>
<proteinExistence type="inferred from homology"/>
<evidence type="ECO:0000256" key="5">
    <source>
        <dbReference type="ARBA" id="ARBA00022729"/>
    </source>
</evidence>
<evidence type="ECO:0000256" key="11">
    <source>
        <dbReference type="PROSITE-ProRule" id="PRU10143"/>
    </source>
</evidence>
<feature type="short sequence motif" description="TonB box" evidence="11">
    <location>
        <begin position="39"/>
        <end position="45"/>
    </location>
</feature>
<comment type="subcellular location">
    <subcellularLocation>
        <location evidence="1 10">Cell outer membrane</location>
        <topology evidence="1 10">Multi-pass membrane protein</topology>
    </subcellularLocation>
</comment>
<keyword evidence="3 10" id="KW-1134">Transmembrane beta strand</keyword>
<keyword evidence="7 10" id="KW-0472">Membrane</keyword>
<evidence type="ECO:0000256" key="6">
    <source>
        <dbReference type="ARBA" id="ARBA00023077"/>
    </source>
</evidence>
<keyword evidence="5" id="KW-0732">Signal</keyword>
<dbReference type="Gene3D" id="2.40.170.20">
    <property type="entry name" value="TonB-dependent receptor, beta-barrel domain"/>
    <property type="match status" value="1"/>
</dbReference>
<evidence type="ECO:0000256" key="1">
    <source>
        <dbReference type="ARBA" id="ARBA00004571"/>
    </source>
</evidence>
<comment type="similarity">
    <text evidence="10 12">Belongs to the TonB-dependent receptor family.</text>
</comment>
<dbReference type="PANTHER" id="PTHR30069">
    <property type="entry name" value="TONB-DEPENDENT OUTER MEMBRANE RECEPTOR"/>
    <property type="match status" value="1"/>
</dbReference>
<keyword evidence="2 10" id="KW-0813">Transport</keyword>
<accession>A0A919AJT6</accession>
<dbReference type="InterPro" id="IPR010916">
    <property type="entry name" value="TonB_box_CS"/>
</dbReference>
<reference evidence="15" key="1">
    <citation type="journal article" date="2014" name="Int. J. Syst. Evol. Microbiol.">
        <title>Complete genome sequence of Corynebacterium casei LMG S-19264T (=DSM 44701T), isolated from a smear-ripened cheese.</title>
        <authorList>
            <consortium name="US DOE Joint Genome Institute (JGI-PGF)"/>
            <person name="Walter F."/>
            <person name="Albersmeier A."/>
            <person name="Kalinowski J."/>
            <person name="Ruckert C."/>
        </authorList>
    </citation>
    <scope>NUCLEOTIDE SEQUENCE</scope>
    <source>
        <strain evidence="15">KCTC 42590</strain>
    </source>
</reference>
<evidence type="ECO:0000313" key="16">
    <source>
        <dbReference type="Proteomes" id="UP000630923"/>
    </source>
</evidence>
<dbReference type="InterPro" id="IPR036942">
    <property type="entry name" value="Beta-barrel_TonB_sf"/>
</dbReference>
<dbReference type="SUPFAM" id="SSF56935">
    <property type="entry name" value="Porins"/>
    <property type="match status" value="1"/>
</dbReference>
<dbReference type="Gene3D" id="2.170.130.10">
    <property type="entry name" value="TonB-dependent receptor, plug domain"/>
    <property type="match status" value="1"/>
</dbReference>
<name>A0A919AJT6_9PROT</name>
<dbReference type="PROSITE" id="PS00430">
    <property type="entry name" value="TONB_DEPENDENT_REC_1"/>
    <property type="match status" value="1"/>
</dbReference>
<keyword evidence="9 10" id="KW-0998">Cell outer membrane</keyword>
<dbReference type="InterPro" id="IPR000531">
    <property type="entry name" value="Beta-barrel_TonB"/>
</dbReference>
<evidence type="ECO:0000259" key="13">
    <source>
        <dbReference type="Pfam" id="PF00593"/>
    </source>
</evidence>
<dbReference type="RefSeq" id="WP_191249646.1">
    <property type="nucleotide sequence ID" value="NZ_BNCI01000001.1"/>
</dbReference>
<dbReference type="PANTHER" id="PTHR30069:SF29">
    <property type="entry name" value="HEMOGLOBIN AND HEMOGLOBIN-HAPTOGLOBIN-BINDING PROTEIN 1-RELATED"/>
    <property type="match status" value="1"/>
</dbReference>
<dbReference type="InterPro" id="IPR039426">
    <property type="entry name" value="TonB-dep_rcpt-like"/>
</dbReference>
<evidence type="ECO:0000256" key="8">
    <source>
        <dbReference type="ARBA" id="ARBA00023170"/>
    </source>
</evidence>
<dbReference type="EMBL" id="BNCI01000001">
    <property type="protein sequence ID" value="GHF11385.1"/>
    <property type="molecule type" value="Genomic_DNA"/>
</dbReference>